<dbReference type="Proteomes" id="UP000478546">
    <property type="component" value="Unassembled WGS sequence"/>
</dbReference>
<dbReference type="InterPro" id="IPR013517">
    <property type="entry name" value="FG-GAP"/>
</dbReference>
<organism evidence="3 4">
    <name type="scientific">Pontibacter fetidus</name>
    <dbReference type="NCBI Taxonomy" id="2700082"/>
    <lineage>
        <taxon>Bacteria</taxon>
        <taxon>Pseudomonadati</taxon>
        <taxon>Bacteroidota</taxon>
        <taxon>Cytophagia</taxon>
        <taxon>Cytophagales</taxon>
        <taxon>Hymenobacteraceae</taxon>
        <taxon>Pontibacter</taxon>
    </lineage>
</organism>
<dbReference type="PANTHER" id="PTHR44103">
    <property type="entry name" value="PROPROTEIN CONVERTASE P"/>
    <property type="match status" value="1"/>
</dbReference>
<evidence type="ECO:0000313" key="3">
    <source>
        <dbReference type="EMBL" id="NDK57164.1"/>
    </source>
</evidence>
<accession>A0A6B2HBU4</accession>
<feature type="chain" id="PRO_5025367593" evidence="2">
    <location>
        <begin position="19"/>
        <end position="729"/>
    </location>
</feature>
<keyword evidence="4" id="KW-1185">Reference proteome</keyword>
<evidence type="ECO:0000313" key="4">
    <source>
        <dbReference type="Proteomes" id="UP000478546"/>
    </source>
</evidence>
<dbReference type="InterPro" id="IPR028994">
    <property type="entry name" value="Integrin_alpha_N"/>
</dbReference>
<gene>
    <name evidence="3" type="ORF">GWO68_14665</name>
</gene>
<keyword evidence="1 2" id="KW-0732">Signal</keyword>
<dbReference type="InterPro" id="IPR026444">
    <property type="entry name" value="Secre_tail"/>
</dbReference>
<protein>
    <submittedName>
        <fullName evidence="3">T9SS type A sorting domain-containing protein</fullName>
    </submittedName>
</protein>
<dbReference type="NCBIfam" id="TIGR04183">
    <property type="entry name" value="Por_Secre_tail"/>
    <property type="match status" value="1"/>
</dbReference>
<evidence type="ECO:0000256" key="1">
    <source>
        <dbReference type="ARBA" id="ARBA00022729"/>
    </source>
</evidence>
<dbReference type="PANTHER" id="PTHR44103:SF1">
    <property type="entry name" value="PROPROTEIN CONVERTASE P"/>
    <property type="match status" value="1"/>
</dbReference>
<feature type="signal peptide" evidence="2">
    <location>
        <begin position="1"/>
        <end position="18"/>
    </location>
</feature>
<dbReference type="AlphaFoldDB" id="A0A6B2HBU4"/>
<dbReference type="Pfam" id="PF13517">
    <property type="entry name" value="FG-GAP_3"/>
    <property type="match status" value="1"/>
</dbReference>
<comment type="caution">
    <text evidence="3">The sequence shown here is derived from an EMBL/GenBank/DDBJ whole genome shotgun (WGS) entry which is preliminary data.</text>
</comment>
<sequence>MKKLFTLFLLLIATTTIAQQPLQFVLRHDVPVTINQAALPQPWSGGLSSPQFSTIDLNFDNQPDLFAYDRMQHKVFTWLAVMKNGTWVYKYSPEYEALFPADLQAWVLLRDYNCDGLKDIFTSTALGIKVYRQEKGINNLPKFIVAEEAIVYNQGVNLQLLAADVPAIDDMDGDGDLDVLVSEFSHGQKLEYYQNMRVENNLGCNSLTFARNSTWWGGITECDGCTNYVFNAACRVAGPLHSGHTGSSLLLLDLDADGDKELLTGSVQCDDLVLMENKGTAQEARMDELTTIFPRSSRRISLNKFPAAYYEDVTFDGIPDLLVAPNLANTNEVKPELQRSVWLYKNNGPANNPDLTFVQDNFLQDQMLDLGEGAYPAFADLDNDGDLDMLAGNKGAYRNGNYVATISYFQNTGTATNPAFTLVKDDYLNLGSEQLLHIKPTFADINGDNKPDLVLTSKNAQTNATTIVYLPGPGYRWADRLLLLTVTDGDAPAFFDADEDGDLDMILGKATGELQLYTNTGTTGTPNYSLAKTNLGGISFSFDKRFLHPTTIDIDGDGTIDLLTTDDSGTINIYRNLAAILNQTFTPETNILENTFADELLPTNLGKGASIAVAALGGAGKLYVVAGTQGGGFYLLQQISGYQQNPDATNGLAVEVYPNLTDKKTPARVQASEPVTFVVYDAIGKKVYSSGNNYKQYSSLPLQHLKAGMYFLWAVNRQGKYKTAKFVVQ</sequence>
<dbReference type="SUPFAM" id="SSF69318">
    <property type="entry name" value="Integrin alpha N-terminal domain"/>
    <property type="match status" value="1"/>
</dbReference>
<proteinExistence type="predicted"/>
<dbReference type="Gene3D" id="2.130.10.130">
    <property type="entry name" value="Integrin alpha, N-terminal"/>
    <property type="match status" value="1"/>
</dbReference>
<name>A0A6B2HBU4_9BACT</name>
<dbReference type="EMBL" id="JAAEAA010000021">
    <property type="protein sequence ID" value="NDK57164.1"/>
    <property type="molecule type" value="Genomic_DNA"/>
</dbReference>
<reference evidence="3 4" key="1">
    <citation type="submission" date="2020-01" db="EMBL/GenBank/DDBJ databases">
        <authorList>
            <person name="Kim M.K."/>
        </authorList>
    </citation>
    <scope>NUCLEOTIDE SEQUENCE [LARGE SCALE GENOMIC DNA]</scope>
    <source>
        <strain evidence="3 4">BT213</strain>
    </source>
</reference>
<evidence type="ECO:0000256" key="2">
    <source>
        <dbReference type="SAM" id="SignalP"/>
    </source>
</evidence>
<dbReference type="RefSeq" id="WP_162347226.1">
    <property type="nucleotide sequence ID" value="NZ_JAAEAA010000021.1"/>
</dbReference>